<gene>
    <name evidence="1" type="ORF">CDAR_475531</name>
</gene>
<keyword evidence="2" id="KW-1185">Reference proteome</keyword>
<dbReference type="Proteomes" id="UP001054837">
    <property type="component" value="Unassembled WGS sequence"/>
</dbReference>
<accession>A0AAV4P832</accession>
<comment type="caution">
    <text evidence="1">The sequence shown here is derived from an EMBL/GenBank/DDBJ whole genome shotgun (WGS) entry which is preliminary data.</text>
</comment>
<name>A0AAV4P832_9ARAC</name>
<sequence length="77" mass="8890">MLGDGRKHVFYCNVTSSFSLATLEIVFLRHALAVTRREEPSPRADIIKSSRLADVVLLPQHFKLFILQEIMDFIFQL</sequence>
<protein>
    <submittedName>
        <fullName evidence="1">Uncharacterized protein</fullName>
    </submittedName>
</protein>
<dbReference type="AlphaFoldDB" id="A0AAV4P832"/>
<organism evidence="1 2">
    <name type="scientific">Caerostris darwini</name>
    <dbReference type="NCBI Taxonomy" id="1538125"/>
    <lineage>
        <taxon>Eukaryota</taxon>
        <taxon>Metazoa</taxon>
        <taxon>Ecdysozoa</taxon>
        <taxon>Arthropoda</taxon>
        <taxon>Chelicerata</taxon>
        <taxon>Arachnida</taxon>
        <taxon>Araneae</taxon>
        <taxon>Araneomorphae</taxon>
        <taxon>Entelegynae</taxon>
        <taxon>Araneoidea</taxon>
        <taxon>Araneidae</taxon>
        <taxon>Caerostris</taxon>
    </lineage>
</organism>
<reference evidence="1 2" key="1">
    <citation type="submission" date="2021-06" db="EMBL/GenBank/DDBJ databases">
        <title>Caerostris darwini draft genome.</title>
        <authorList>
            <person name="Kono N."/>
            <person name="Arakawa K."/>
        </authorList>
    </citation>
    <scope>NUCLEOTIDE SEQUENCE [LARGE SCALE GENOMIC DNA]</scope>
</reference>
<evidence type="ECO:0000313" key="1">
    <source>
        <dbReference type="EMBL" id="GIX93355.1"/>
    </source>
</evidence>
<evidence type="ECO:0000313" key="2">
    <source>
        <dbReference type="Proteomes" id="UP001054837"/>
    </source>
</evidence>
<proteinExistence type="predicted"/>
<dbReference type="EMBL" id="BPLQ01002493">
    <property type="protein sequence ID" value="GIX93355.1"/>
    <property type="molecule type" value="Genomic_DNA"/>
</dbReference>